<dbReference type="EMBL" id="JACIDS010000003">
    <property type="protein sequence ID" value="MBB3931646.1"/>
    <property type="molecule type" value="Genomic_DNA"/>
</dbReference>
<reference evidence="7 8" key="1">
    <citation type="submission" date="2020-08" db="EMBL/GenBank/DDBJ databases">
        <title>Genomic Encyclopedia of Type Strains, Phase IV (KMG-IV): sequencing the most valuable type-strain genomes for metagenomic binning, comparative biology and taxonomic classification.</title>
        <authorList>
            <person name="Goeker M."/>
        </authorList>
    </citation>
    <scope>NUCLEOTIDE SEQUENCE [LARGE SCALE GENOMIC DNA]</scope>
    <source>
        <strain evidence="7 8">DSM 25966</strain>
    </source>
</reference>
<proteinExistence type="inferred from homology"/>
<comment type="subcellular location">
    <subcellularLocation>
        <location evidence="1">Cell envelope</location>
    </subcellularLocation>
</comment>
<dbReference type="RefSeq" id="WP_183399264.1">
    <property type="nucleotide sequence ID" value="NZ_JACIDS010000003.1"/>
</dbReference>
<feature type="chain" id="PRO_5032698323" evidence="5">
    <location>
        <begin position="32"/>
        <end position="272"/>
    </location>
</feature>
<dbReference type="InterPro" id="IPR018313">
    <property type="entry name" value="SBP_3_CS"/>
</dbReference>
<organism evidence="7 8">
    <name type="scientific">Kaistia hirudinis</name>
    <dbReference type="NCBI Taxonomy" id="1293440"/>
    <lineage>
        <taxon>Bacteria</taxon>
        <taxon>Pseudomonadati</taxon>
        <taxon>Pseudomonadota</taxon>
        <taxon>Alphaproteobacteria</taxon>
        <taxon>Hyphomicrobiales</taxon>
        <taxon>Kaistiaceae</taxon>
        <taxon>Kaistia</taxon>
    </lineage>
</organism>
<keyword evidence="8" id="KW-1185">Reference proteome</keyword>
<comment type="similarity">
    <text evidence="2 4">Belongs to the bacterial solute-binding protein 3 family.</text>
</comment>
<name>A0A840ATH2_9HYPH</name>
<dbReference type="AlphaFoldDB" id="A0A840ATH2"/>
<dbReference type="SUPFAM" id="SSF53850">
    <property type="entry name" value="Periplasmic binding protein-like II"/>
    <property type="match status" value="1"/>
</dbReference>
<dbReference type="InterPro" id="IPR001638">
    <property type="entry name" value="Solute-binding_3/MltF_N"/>
</dbReference>
<feature type="domain" description="Solute-binding protein family 3/N-terminal" evidence="6">
    <location>
        <begin position="43"/>
        <end position="265"/>
    </location>
</feature>
<evidence type="ECO:0000313" key="7">
    <source>
        <dbReference type="EMBL" id="MBB3931646.1"/>
    </source>
</evidence>
<evidence type="ECO:0000313" key="8">
    <source>
        <dbReference type="Proteomes" id="UP000553963"/>
    </source>
</evidence>
<evidence type="ECO:0000256" key="2">
    <source>
        <dbReference type="ARBA" id="ARBA00010333"/>
    </source>
</evidence>
<dbReference type="PROSITE" id="PS51318">
    <property type="entry name" value="TAT"/>
    <property type="match status" value="1"/>
</dbReference>
<dbReference type="PANTHER" id="PTHR35936">
    <property type="entry name" value="MEMBRANE-BOUND LYTIC MUREIN TRANSGLYCOSYLASE F"/>
    <property type="match status" value="1"/>
</dbReference>
<gene>
    <name evidence="7" type="ORF">GGR25_002696</name>
</gene>
<evidence type="ECO:0000256" key="5">
    <source>
        <dbReference type="SAM" id="SignalP"/>
    </source>
</evidence>
<dbReference type="SMART" id="SM00062">
    <property type="entry name" value="PBPb"/>
    <property type="match status" value="1"/>
</dbReference>
<evidence type="ECO:0000256" key="3">
    <source>
        <dbReference type="ARBA" id="ARBA00022729"/>
    </source>
</evidence>
<sequence length="272" mass="29257">MTDTRRSLFRRAAGALVGLVALAALPAAARAETTIDDIISRGKLVVAIDTTTPPYGMLDSQMQPTGFDVELAQMIAKTIGVPVEFVTVTSPGRIPALLTDRADMVVSIFSITAPRALQVAFSIPYASQSSVVLAPKSVNIKSAKDLVGLKVGVTRGTGEDGLLTAQAEANPGIEILRFDDYASISQAMLSGQIDAMGGGDYGDIYLKKSAKGDDFELKYVLKTFYFGIGVRKDNLQLLQWLNTFIFTVRQDGTLDALSQKYRKTPLPTLPTF</sequence>
<dbReference type="PROSITE" id="PS01039">
    <property type="entry name" value="SBP_BACTERIAL_3"/>
    <property type="match status" value="1"/>
</dbReference>
<dbReference type="GO" id="GO:0030313">
    <property type="term" value="C:cell envelope"/>
    <property type="evidence" value="ECO:0007669"/>
    <property type="project" value="UniProtKB-SubCell"/>
</dbReference>
<dbReference type="InterPro" id="IPR006311">
    <property type="entry name" value="TAT_signal"/>
</dbReference>
<dbReference type="PANTHER" id="PTHR35936:SF17">
    <property type="entry name" value="ARGININE-BINDING EXTRACELLULAR PROTEIN ARTP"/>
    <property type="match status" value="1"/>
</dbReference>
<evidence type="ECO:0000256" key="1">
    <source>
        <dbReference type="ARBA" id="ARBA00004196"/>
    </source>
</evidence>
<evidence type="ECO:0000259" key="6">
    <source>
        <dbReference type="SMART" id="SM00062"/>
    </source>
</evidence>
<comment type="caution">
    <text evidence="7">The sequence shown here is derived from an EMBL/GenBank/DDBJ whole genome shotgun (WGS) entry which is preliminary data.</text>
</comment>
<keyword evidence="3 5" id="KW-0732">Signal</keyword>
<dbReference type="Gene3D" id="3.40.190.10">
    <property type="entry name" value="Periplasmic binding protein-like II"/>
    <property type="match status" value="2"/>
</dbReference>
<dbReference type="Pfam" id="PF00497">
    <property type="entry name" value="SBP_bac_3"/>
    <property type="match status" value="1"/>
</dbReference>
<feature type="signal peptide" evidence="5">
    <location>
        <begin position="1"/>
        <end position="31"/>
    </location>
</feature>
<dbReference type="Proteomes" id="UP000553963">
    <property type="component" value="Unassembled WGS sequence"/>
</dbReference>
<protein>
    <submittedName>
        <fullName evidence="7">Polar amino acid transport system substrate-binding protein</fullName>
    </submittedName>
</protein>
<evidence type="ECO:0000256" key="4">
    <source>
        <dbReference type="RuleBase" id="RU003744"/>
    </source>
</evidence>
<accession>A0A840ATH2</accession>